<dbReference type="PANTHER" id="PTHR12558">
    <property type="entry name" value="CELL DIVISION CYCLE 16,23,27"/>
    <property type="match status" value="1"/>
</dbReference>
<dbReference type="EMBL" id="NASZ01000013">
    <property type="protein sequence ID" value="MBD0725393.1"/>
    <property type="molecule type" value="Genomic_DNA"/>
</dbReference>
<evidence type="ECO:0000256" key="2">
    <source>
        <dbReference type="SAM" id="SignalP"/>
    </source>
</evidence>
<accession>A0ABR7UTP9</accession>
<proteinExistence type="predicted"/>
<evidence type="ECO:0000256" key="1">
    <source>
        <dbReference type="PROSITE-ProRule" id="PRU00339"/>
    </source>
</evidence>
<keyword evidence="1" id="KW-0802">TPR repeat</keyword>
<dbReference type="SUPFAM" id="SSF48452">
    <property type="entry name" value="TPR-like"/>
    <property type="match status" value="4"/>
</dbReference>
<organism evidence="3 4">
    <name type="scientific">Flavobacterium pokkalii</name>
    <dbReference type="NCBI Taxonomy" id="1940408"/>
    <lineage>
        <taxon>Bacteria</taxon>
        <taxon>Pseudomonadati</taxon>
        <taxon>Bacteroidota</taxon>
        <taxon>Flavobacteriia</taxon>
        <taxon>Flavobacteriales</taxon>
        <taxon>Flavobacteriaceae</taxon>
        <taxon>Flavobacterium</taxon>
    </lineage>
</organism>
<gene>
    <name evidence="3" type="ORF">B6A10_09400</name>
</gene>
<evidence type="ECO:0000313" key="3">
    <source>
        <dbReference type="EMBL" id="MBD0725393.1"/>
    </source>
</evidence>
<dbReference type="InterPro" id="IPR011990">
    <property type="entry name" value="TPR-like_helical_dom_sf"/>
</dbReference>
<feature type="repeat" description="TPR" evidence="1">
    <location>
        <begin position="512"/>
        <end position="545"/>
    </location>
</feature>
<reference evidence="3 4" key="1">
    <citation type="journal article" date="2020" name="Microbiol. Res.">
        <title>Flavobacterium pokkalii sp. nov., a novel plant growth promoting native rhizobacteria isolated from pokkali rice grown in coastal saline affected agricultural regions of southern India, Kerala.</title>
        <authorList>
            <person name="Menon R.R."/>
            <person name="Kumari S."/>
            <person name="Viver T."/>
            <person name="Rameshkumar N."/>
        </authorList>
    </citation>
    <scope>NUCLEOTIDE SEQUENCE [LARGE SCALE GENOMIC DNA]</scope>
    <source>
        <strain evidence="3 4">L1I52</strain>
    </source>
</reference>
<dbReference type="SMART" id="SM00028">
    <property type="entry name" value="TPR"/>
    <property type="match status" value="5"/>
</dbReference>
<dbReference type="Pfam" id="PF13174">
    <property type="entry name" value="TPR_6"/>
    <property type="match status" value="1"/>
</dbReference>
<sequence>MKKLFLYITLLFSLFAVGQNEQLAEYYYDKGDFEKAKISYEELLENIPQNTQYFLRTIDCYQQLQQFDLAEKAIQARLTKYNQGSLLVELGYNYQLQKNDIKAKNFYEQAIERIRKNPNEVYGIANSFERKVQLEFALKAYQTATEIQPNFNFNYQQGLIYGQLGNFDKMISTFLDEAYTNPHNSIIIQNQLSRFMTDEADNSFSDALRKALILKVQKSQDLFWNRYLSWFYVQQKEFSKAFIQEKAIYKRNPESLTGILNLANLAIEEENQEVAGEILNFILENTKDLGLLVQAHTYLIQIKIDKATDKDYAAINGEIEALLKEFEISPFTLSLQLIQAHFVTFHLKKPEQGKEIVKRALDLQLNSYEVAKAKMELADIFLFEEKFNQALLYYSQIEMDLKNDAVAHEASLKAAKTSYFKGDFDWALKQFKELKSANTQLIANDALEYFLLINDNTVADSTQTALKAFAKGDYLLYQNRNTEAITQFQLILKTFKNQDSRAMPEQAKQIEAVTQLRLGKVYEKTGEFNLALSQYQAIIENHSDGIYIDEALFFSAEIYNKKLNDAGKAKSLYEKIIFNHQDSIYFVEARKKFRELRGDKNL</sequence>
<comment type="caution">
    <text evidence="3">The sequence shown here is derived from an EMBL/GenBank/DDBJ whole genome shotgun (WGS) entry which is preliminary data.</text>
</comment>
<dbReference type="InterPro" id="IPR019734">
    <property type="entry name" value="TPR_rpt"/>
</dbReference>
<dbReference type="PROSITE" id="PS50005">
    <property type="entry name" value="TPR"/>
    <property type="match status" value="1"/>
</dbReference>
<keyword evidence="4" id="KW-1185">Reference proteome</keyword>
<feature type="chain" id="PRO_5046894910" description="Tetratricopeptide repeat-containing protein" evidence="2">
    <location>
        <begin position="19"/>
        <end position="602"/>
    </location>
</feature>
<name>A0ABR7UTP9_9FLAO</name>
<dbReference type="PANTHER" id="PTHR12558:SF13">
    <property type="entry name" value="CELL DIVISION CYCLE PROTEIN 27 HOMOLOG"/>
    <property type="match status" value="1"/>
</dbReference>
<dbReference type="Proteomes" id="UP000661715">
    <property type="component" value="Unassembled WGS sequence"/>
</dbReference>
<evidence type="ECO:0008006" key="5">
    <source>
        <dbReference type="Google" id="ProtNLM"/>
    </source>
</evidence>
<dbReference type="RefSeq" id="WP_188220673.1">
    <property type="nucleotide sequence ID" value="NZ_NASZ01000013.1"/>
</dbReference>
<dbReference type="Gene3D" id="1.25.40.10">
    <property type="entry name" value="Tetratricopeptide repeat domain"/>
    <property type="match status" value="3"/>
</dbReference>
<protein>
    <recommendedName>
        <fullName evidence="5">Tetratricopeptide repeat-containing protein</fullName>
    </recommendedName>
</protein>
<dbReference type="Pfam" id="PF13181">
    <property type="entry name" value="TPR_8"/>
    <property type="match status" value="2"/>
</dbReference>
<feature type="signal peptide" evidence="2">
    <location>
        <begin position="1"/>
        <end position="18"/>
    </location>
</feature>
<evidence type="ECO:0000313" key="4">
    <source>
        <dbReference type="Proteomes" id="UP000661715"/>
    </source>
</evidence>
<keyword evidence="2" id="KW-0732">Signal</keyword>